<feature type="compositionally biased region" description="Basic and acidic residues" evidence="1">
    <location>
        <begin position="36"/>
        <end position="54"/>
    </location>
</feature>
<reference evidence="2" key="1">
    <citation type="submission" date="2023-03" db="UniProtKB">
        <authorList>
            <consortium name="EnsemblPlants"/>
        </authorList>
    </citation>
    <scope>IDENTIFICATION</scope>
</reference>
<accession>A0A9I9EB10</accession>
<protein>
    <submittedName>
        <fullName evidence="2">Uncharacterized protein</fullName>
    </submittedName>
</protein>
<evidence type="ECO:0000256" key="1">
    <source>
        <dbReference type="SAM" id="MobiDB-lite"/>
    </source>
</evidence>
<feature type="compositionally biased region" description="Basic residues" evidence="1">
    <location>
        <begin position="1"/>
        <end position="16"/>
    </location>
</feature>
<evidence type="ECO:0000313" key="2">
    <source>
        <dbReference type="EnsemblPlants" id="MELO3C031305.2.1"/>
    </source>
</evidence>
<dbReference type="AlphaFoldDB" id="A0A9I9EB10"/>
<feature type="compositionally biased region" description="Basic and acidic residues" evidence="1">
    <location>
        <begin position="17"/>
        <end position="28"/>
    </location>
</feature>
<dbReference type="Gramene" id="MELO3C031305.2.1">
    <property type="protein sequence ID" value="MELO3C031305.2.1"/>
    <property type="gene ID" value="MELO3C031305.2"/>
</dbReference>
<feature type="region of interest" description="Disordered" evidence="1">
    <location>
        <begin position="1"/>
        <end position="54"/>
    </location>
</feature>
<name>A0A9I9EB10_CUCME</name>
<proteinExistence type="predicted"/>
<dbReference type="EnsemblPlants" id="MELO3C031305.2.1">
    <property type="protein sequence ID" value="MELO3C031305.2.1"/>
    <property type="gene ID" value="MELO3C031305.2"/>
</dbReference>
<organism evidence="2">
    <name type="scientific">Cucumis melo</name>
    <name type="common">Muskmelon</name>
    <dbReference type="NCBI Taxonomy" id="3656"/>
    <lineage>
        <taxon>Eukaryota</taxon>
        <taxon>Viridiplantae</taxon>
        <taxon>Streptophyta</taxon>
        <taxon>Embryophyta</taxon>
        <taxon>Tracheophyta</taxon>
        <taxon>Spermatophyta</taxon>
        <taxon>Magnoliopsida</taxon>
        <taxon>eudicotyledons</taxon>
        <taxon>Gunneridae</taxon>
        <taxon>Pentapetalae</taxon>
        <taxon>rosids</taxon>
        <taxon>fabids</taxon>
        <taxon>Cucurbitales</taxon>
        <taxon>Cucurbitaceae</taxon>
        <taxon>Benincaseae</taxon>
        <taxon>Cucumis</taxon>
    </lineage>
</organism>
<sequence>MRSNRRAVRMRDRRRTARGEDEKTKDCFEGGQVVTRMRDKQSRERRDEEERRRV</sequence>